<dbReference type="Proteomes" id="UP001295794">
    <property type="component" value="Unassembled WGS sequence"/>
</dbReference>
<evidence type="ECO:0000313" key="2">
    <source>
        <dbReference type="EMBL" id="CAK5271552.1"/>
    </source>
</evidence>
<gene>
    <name evidence="1" type="ORF">MYCIT1_LOCUS16653</name>
    <name evidence="2" type="ORF">MYCIT1_LOCUS16671</name>
</gene>
<organism evidence="2 3">
    <name type="scientific">Mycena citricolor</name>
    <dbReference type="NCBI Taxonomy" id="2018698"/>
    <lineage>
        <taxon>Eukaryota</taxon>
        <taxon>Fungi</taxon>
        <taxon>Dikarya</taxon>
        <taxon>Basidiomycota</taxon>
        <taxon>Agaricomycotina</taxon>
        <taxon>Agaricomycetes</taxon>
        <taxon>Agaricomycetidae</taxon>
        <taxon>Agaricales</taxon>
        <taxon>Marasmiineae</taxon>
        <taxon>Mycenaceae</taxon>
        <taxon>Mycena</taxon>
    </lineage>
</organism>
<protein>
    <submittedName>
        <fullName evidence="2">Uncharacterized protein</fullName>
    </submittedName>
</protein>
<dbReference type="EMBL" id="CAVNYO010000173">
    <property type="protein sequence ID" value="CAK5271542.1"/>
    <property type="molecule type" value="Genomic_DNA"/>
</dbReference>
<proteinExistence type="predicted"/>
<evidence type="ECO:0000313" key="1">
    <source>
        <dbReference type="EMBL" id="CAK5271542.1"/>
    </source>
</evidence>
<accession>A0AAD2H9P6</accession>
<comment type="caution">
    <text evidence="2">The sequence shown here is derived from an EMBL/GenBank/DDBJ whole genome shotgun (WGS) entry which is preliminary data.</text>
</comment>
<evidence type="ECO:0000313" key="3">
    <source>
        <dbReference type="Proteomes" id="UP001295794"/>
    </source>
</evidence>
<dbReference type="AlphaFoldDB" id="A0AAD2H9P6"/>
<name>A0AAD2H9P6_9AGAR</name>
<reference evidence="2" key="1">
    <citation type="submission" date="2023-11" db="EMBL/GenBank/DDBJ databases">
        <authorList>
            <person name="De Vega J J."/>
            <person name="De Vega J J."/>
        </authorList>
    </citation>
    <scope>NUCLEOTIDE SEQUENCE</scope>
</reference>
<sequence length="99" mass="11135">MWLGRILWHIKVNLIHRPTQWILSLLRTPSSSASFSCQLSHLPLPTCPPSRMGLQLTWRHTRGSRLQTLASVSLPELSVLTPLSFKLRGGLCFTIVGSF</sequence>
<keyword evidence="3" id="KW-1185">Reference proteome</keyword>
<dbReference type="EMBL" id="CAVNYO010000174">
    <property type="protein sequence ID" value="CAK5271552.1"/>
    <property type="molecule type" value="Genomic_DNA"/>
</dbReference>